<feature type="domain" description="PE" evidence="1">
    <location>
        <begin position="4"/>
        <end position="94"/>
    </location>
</feature>
<dbReference type="CDD" id="cd07067">
    <property type="entry name" value="HP_PGM_like"/>
    <property type="match status" value="1"/>
</dbReference>
<dbReference type="PANTHER" id="PTHR48100">
    <property type="entry name" value="BROAD-SPECIFICITY PHOSPHATASE YOR283W-RELATED"/>
    <property type="match status" value="1"/>
</dbReference>
<dbReference type="SMART" id="SM00855">
    <property type="entry name" value="PGAM"/>
    <property type="match status" value="1"/>
</dbReference>
<evidence type="ECO:0000313" key="3">
    <source>
        <dbReference type="Proteomes" id="UP000093928"/>
    </source>
</evidence>
<dbReference type="GO" id="GO:0016791">
    <property type="term" value="F:phosphatase activity"/>
    <property type="evidence" value="ECO:0007669"/>
    <property type="project" value="TreeGrafter"/>
</dbReference>
<sequence>MSFVLLAPDVLETAATDLGQLGAALRAGNLSAAIPTTELAVAAADEVSVAIAAVFGTHAQQYQAAAVQAAGYHAQFVRTLGAAAASYAGTEAAAAAALTDLNVAVAEGFQTFYGQIHLAGDAWIASPVGQAVDPIINAPTDLLFGRPLIGHGAAGTMSNPNGGAGGILFGDGGAGYNQTAGVAAGGRGGHAGLIGDGGAGGAGFGGAIGGAGGAGGWLMGNGGMGGAGGTGGAGGQALFFGNGGAAGAGGVGGRGGLFIGVAGAGAMVGGPGTMIEIDFVRHGQSIANAAGWIDTAVPGVALTPYGMQQAANVANVLNPQGPFANLFMSELLRTQQTAAPLAGLTGLSPQVLPGLNEINAGWLEGLQQIPWGIPYLFGPAAWVLGFPLFPMLAPGSTDFNGIVFNRNFTGAVNTIYGAATGHPVPIVAGDGNITAVAYSSAFTIEVGTLMNVNNPNPFLLLTHQLNNTSVVVVEGDPKGGWNLVSWDGVPVGPASLPTKLFVDVRNLIVPPQLAIWNMWEGLLSGDPTTFVSTVRDGIESVGTAAINFPGAVAEDVIDTLSNPTFYNVTGFPEPVF</sequence>
<gene>
    <name evidence="2" type="ORF">A5634_02910</name>
</gene>
<dbReference type="InterPro" id="IPR013078">
    <property type="entry name" value="His_Pase_superF_clade-1"/>
</dbReference>
<comment type="caution">
    <text evidence="2">The sequence shown here is derived from an EMBL/GenBank/DDBJ whole genome shotgun (WGS) entry which is preliminary data.</text>
</comment>
<dbReference type="GO" id="GO:0005737">
    <property type="term" value="C:cytoplasm"/>
    <property type="evidence" value="ECO:0007669"/>
    <property type="project" value="TreeGrafter"/>
</dbReference>
<evidence type="ECO:0000259" key="1">
    <source>
        <dbReference type="Pfam" id="PF00934"/>
    </source>
</evidence>
<dbReference type="SUPFAM" id="SSF53254">
    <property type="entry name" value="Phosphoglycerate mutase-like"/>
    <property type="match status" value="1"/>
</dbReference>
<dbReference type="InterPro" id="IPR038332">
    <property type="entry name" value="PPE_sf"/>
</dbReference>
<dbReference type="SUPFAM" id="SSF140459">
    <property type="entry name" value="PE/PPE dimer-like"/>
    <property type="match status" value="1"/>
</dbReference>
<proteinExistence type="predicted"/>
<accession>A0A1A3NQD0</accession>
<dbReference type="InterPro" id="IPR048996">
    <property type="entry name" value="PGRS_rpt"/>
</dbReference>
<dbReference type="Pfam" id="PF00934">
    <property type="entry name" value="PE"/>
    <property type="match status" value="1"/>
</dbReference>
<dbReference type="AlphaFoldDB" id="A0A1A3NQD0"/>
<dbReference type="OrthoDB" id="9793115at2"/>
<name>A0A1A3NQD0_MYCAS</name>
<protein>
    <recommendedName>
        <fullName evidence="1">PE domain-containing protein</fullName>
    </recommendedName>
</protein>
<organism evidence="2 3">
    <name type="scientific">Mycobacterium asiaticum</name>
    <dbReference type="NCBI Taxonomy" id="1790"/>
    <lineage>
        <taxon>Bacteria</taxon>
        <taxon>Bacillati</taxon>
        <taxon>Actinomycetota</taxon>
        <taxon>Actinomycetes</taxon>
        <taxon>Mycobacteriales</taxon>
        <taxon>Mycobacteriaceae</taxon>
        <taxon>Mycobacterium</taxon>
    </lineage>
</organism>
<dbReference type="Proteomes" id="UP000093928">
    <property type="component" value="Unassembled WGS sequence"/>
</dbReference>
<dbReference type="InterPro" id="IPR050275">
    <property type="entry name" value="PGM_Phosphatase"/>
</dbReference>
<evidence type="ECO:0000313" key="2">
    <source>
        <dbReference type="EMBL" id="OBK24303.1"/>
    </source>
</evidence>
<reference evidence="2 3" key="1">
    <citation type="submission" date="2016-06" db="EMBL/GenBank/DDBJ databases">
        <authorList>
            <person name="Kjaerup R.B."/>
            <person name="Dalgaard T.S."/>
            <person name="Juul-Madsen H.R."/>
        </authorList>
    </citation>
    <scope>NUCLEOTIDE SEQUENCE [LARGE SCALE GENOMIC DNA]</scope>
    <source>
        <strain evidence="2 3">1165133.8</strain>
    </source>
</reference>
<dbReference type="RefSeq" id="WP_065145073.1">
    <property type="nucleotide sequence ID" value="NZ_LZLS01000156.1"/>
</dbReference>
<dbReference type="Pfam" id="PF21526">
    <property type="entry name" value="PGRS"/>
    <property type="match status" value="1"/>
</dbReference>
<dbReference type="Pfam" id="PF00300">
    <property type="entry name" value="His_Phos_1"/>
    <property type="match status" value="1"/>
</dbReference>
<dbReference type="PANTHER" id="PTHR48100:SF58">
    <property type="entry name" value="PE-PGRS FAMILY PROTEIN PE_PGRS11"/>
    <property type="match status" value="1"/>
</dbReference>
<dbReference type="InterPro" id="IPR000084">
    <property type="entry name" value="PE-PGRS_N"/>
</dbReference>
<dbReference type="InterPro" id="IPR029033">
    <property type="entry name" value="His_PPase_superfam"/>
</dbReference>
<dbReference type="Gene3D" id="1.10.287.850">
    <property type="entry name" value="HP0062-like domain"/>
    <property type="match status" value="1"/>
</dbReference>
<dbReference type="Gene3D" id="3.40.50.1240">
    <property type="entry name" value="Phosphoglycerate mutase-like"/>
    <property type="match status" value="1"/>
</dbReference>
<dbReference type="EMBL" id="LZLS01000156">
    <property type="protein sequence ID" value="OBK24303.1"/>
    <property type="molecule type" value="Genomic_DNA"/>
</dbReference>